<evidence type="ECO:0000256" key="6">
    <source>
        <dbReference type="ARBA" id="ARBA00023163"/>
    </source>
</evidence>
<dbReference type="PANTHER" id="PTHR35784">
    <property type="entry name" value="MEDIATOR OF RNA POLYMERASE II TRANSCRIPTION SUBUNIT 5"/>
    <property type="match status" value="1"/>
</dbReference>
<dbReference type="GO" id="GO:0003712">
    <property type="term" value="F:transcription coregulator activity"/>
    <property type="evidence" value="ECO:0007669"/>
    <property type="project" value="InterPro"/>
</dbReference>
<dbReference type="EMBL" id="JAODAN010000008">
    <property type="protein sequence ID" value="KAK1922531.1"/>
    <property type="molecule type" value="Genomic_DNA"/>
</dbReference>
<evidence type="ECO:0000256" key="8">
    <source>
        <dbReference type="ARBA" id="ARBA00031256"/>
    </source>
</evidence>
<dbReference type="InterPro" id="IPR014801">
    <property type="entry name" value="Mediator_Med5_fun"/>
</dbReference>
<dbReference type="GO" id="GO:0016592">
    <property type="term" value="C:mediator complex"/>
    <property type="evidence" value="ECO:0007669"/>
    <property type="project" value="InterPro"/>
</dbReference>
<name>A0AAD9CV06_PAPLA</name>
<evidence type="ECO:0000256" key="1">
    <source>
        <dbReference type="ARBA" id="ARBA00004123"/>
    </source>
</evidence>
<comment type="subcellular location">
    <subcellularLocation>
        <location evidence="1 9">Nucleus</location>
    </subcellularLocation>
</comment>
<dbReference type="PANTHER" id="PTHR35784:SF1">
    <property type="entry name" value="MEDIATOR OF RNA POLYMERASE II TRANSCRIPTION SUBUNIT 5"/>
    <property type="match status" value="1"/>
</dbReference>
<keyword evidence="11" id="KW-1185">Reference proteome</keyword>
<reference evidence="10" key="1">
    <citation type="submission" date="2023-02" db="EMBL/GenBank/DDBJ databases">
        <title>Identification and recombinant expression of a fungal hydrolase from Papiliotrema laurentii that hydrolyzes apple cutin and clears colloidal polyester polyurethane.</title>
        <authorList>
            <consortium name="DOE Joint Genome Institute"/>
            <person name="Roman V.A."/>
            <person name="Bojanowski C."/>
            <person name="Crable B.R."/>
            <person name="Wagner D.N."/>
            <person name="Hung C.S."/>
            <person name="Nadeau L.J."/>
            <person name="Schratz L."/>
            <person name="Haridas S."/>
            <person name="Pangilinan J."/>
            <person name="Lipzen A."/>
            <person name="Na H."/>
            <person name="Yan M."/>
            <person name="Ng V."/>
            <person name="Grigoriev I.V."/>
            <person name="Spatafora J.W."/>
            <person name="Barlow D."/>
            <person name="Biffinger J."/>
            <person name="Kelley-Loughnane N."/>
            <person name="Varaljay V.A."/>
            <person name="Crookes-Goodson W.J."/>
        </authorList>
    </citation>
    <scope>NUCLEOTIDE SEQUENCE</scope>
    <source>
        <strain evidence="10">5307AH</strain>
    </source>
</reference>
<protein>
    <recommendedName>
        <fullName evidence="3 9">Mediator of RNA polymerase II transcription subunit 5</fullName>
    </recommendedName>
    <alternativeName>
        <fullName evidence="8 9">Mediator complex subunit 5</fullName>
    </alternativeName>
</protein>
<dbReference type="Pfam" id="PF08689">
    <property type="entry name" value="Med5"/>
    <property type="match status" value="1"/>
</dbReference>
<keyword evidence="6 9" id="KW-0804">Transcription</keyword>
<evidence type="ECO:0000256" key="5">
    <source>
        <dbReference type="ARBA" id="ARBA00023159"/>
    </source>
</evidence>
<comment type="subunit">
    <text evidence="9">Component of the Mediator complex.</text>
</comment>
<keyword evidence="5 9" id="KW-0010">Activator</keyword>
<proteinExistence type="inferred from homology"/>
<accession>A0AAD9CV06</accession>
<gene>
    <name evidence="9" type="primary">MED5</name>
    <name evidence="10" type="ORF">DB88DRAFT_495454</name>
</gene>
<evidence type="ECO:0000256" key="2">
    <source>
        <dbReference type="ARBA" id="ARBA00008782"/>
    </source>
</evidence>
<comment type="similarity">
    <text evidence="2 9">Belongs to the Mediator complex subunit 5 family.</text>
</comment>
<dbReference type="AlphaFoldDB" id="A0AAD9CV06"/>
<evidence type="ECO:0000256" key="9">
    <source>
        <dbReference type="RuleBase" id="RU364142"/>
    </source>
</evidence>
<evidence type="ECO:0000256" key="4">
    <source>
        <dbReference type="ARBA" id="ARBA00023015"/>
    </source>
</evidence>
<evidence type="ECO:0000313" key="10">
    <source>
        <dbReference type="EMBL" id="KAK1922531.1"/>
    </source>
</evidence>
<evidence type="ECO:0000256" key="3">
    <source>
        <dbReference type="ARBA" id="ARBA00020628"/>
    </source>
</evidence>
<organism evidence="10 11">
    <name type="scientific">Papiliotrema laurentii</name>
    <name type="common">Cryptococcus laurentii</name>
    <dbReference type="NCBI Taxonomy" id="5418"/>
    <lineage>
        <taxon>Eukaryota</taxon>
        <taxon>Fungi</taxon>
        <taxon>Dikarya</taxon>
        <taxon>Basidiomycota</taxon>
        <taxon>Agaricomycotina</taxon>
        <taxon>Tremellomycetes</taxon>
        <taxon>Tremellales</taxon>
        <taxon>Rhynchogastremaceae</taxon>
        <taxon>Papiliotrema</taxon>
    </lineage>
</organism>
<dbReference type="Proteomes" id="UP001182556">
    <property type="component" value="Unassembled WGS sequence"/>
</dbReference>
<comment type="function">
    <text evidence="9">Component of the Mediator complex, a coactivator involved in the regulated transcription of nearly all RNA polymerase II-dependent genes. Mediator functions as a bridge to convey information from gene-specific regulatory proteins to the basal RNA polymerase II transcription machinery. Mediator is recruited to promoters by direct interactions with regulatory proteins and serves as a scaffold for the assembly of a functional preinitiation complex with RNA polymerase II and the general transcription factors.</text>
</comment>
<sequence length="985" mass="105137">MAGEELEFTQLVAKSLSRAVPAKKFVKLSQNCLAQHQLSGQEAEDEVNTNLLHRLLAATTPPAILLGYLGQSLQSSLTSSQTLLHHVLFLISDNKTPSTSLLVSLSTLILSNLPENYTLPSVLARPKTLVEIPDIGTSASATPPPSTSSTLGLLLPLLRQCSSSTSPAPTPLILLIHRLLVSLQPYPAPPLDVGLEAGGLFQSLPETLSVPLRDCLSGLMADLAVSQDPSQAPPPPVIPPTIQASATNGVSAVTSETNAKVAAIPQPALPPLHTQLPIQHALSFEISSILRSDRWTRSDLTSDVPAENHLSLLKIGRLLSPDPSAFLAHLLRACLKASSLSAPEERVARWLFVTERLPVLLKWWKDNSDPSWAFPDTLRDALSSGLENEKEGLASCDSWISTTLAKLVSQAEQDDESGGFTQPEGWMMCSQQVTLIQRLLDLGLLQRTDASAILPGMSFPSTAPGESLSARIASAPRLHLKALSHIIAYAPGAARSLAKEVFESIKSCPQVQPLDGLFVNLAQEPNFLASLGGCINPALWLDVIRSHLLEHPDDPETRKEDPQGSSQRFGEGVVLAEAFVFHFKVIYCNKPIEPSLTSQLPLPSLLQDARRAYDFTDLDSSRKACVDGWVKALFGSQGIDDEIILSTSPAEFYRLTASIICQTTLATARGVLDVETLHSGLSYFAQPLLGWSLAGSVSWLADEVIRNGLISGPYLVVLQALILSSSLPDSILRVAGSRIADILEPAVGLGPVLQSSGFDGNGVKQKLAGLDVVSSLAATRVPNLKQELQNMKTVELAPSTWSSALLDDLSRSLRVYGLSLTVRSVIDELLSGPTVSLPADSYSALVALVLAHRPDIESPPLITQAVLGDIPNLLDSASSVLMDSTTAASSTAALARSLKYTLLILSTVDSAIANKCADDLGDELEYQRSRVVEEAQASAVGSVPKPTGGHAIRPEAKAVVDALVGAIGGDEELRNKWQKLEALVE</sequence>
<keyword evidence="4 9" id="KW-0805">Transcription regulation</keyword>
<dbReference type="GO" id="GO:0006357">
    <property type="term" value="P:regulation of transcription by RNA polymerase II"/>
    <property type="evidence" value="ECO:0007669"/>
    <property type="project" value="InterPro"/>
</dbReference>
<evidence type="ECO:0000313" key="11">
    <source>
        <dbReference type="Proteomes" id="UP001182556"/>
    </source>
</evidence>
<comment type="caution">
    <text evidence="10">The sequence shown here is derived from an EMBL/GenBank/DDBJ whole genome shotgun (WGS) entry which is preliminary data.</text>
</comment>
<keyword evidence="7 9" id="KW-0539">Nucleus</keyword>
<evidence type="ECO:0000256" key="7">
    <source>
        <dbReference type="ARBA" id="ARBA00023242"/>
    </source>
</evidence>